<dbReference type="EMBL" id="CP142149">
    <property type="protein sequence ID" value="WSE33270.1"/>
    <property type="molecule type" value="Genomic_DNA"/>
</dbReference>
<dbReference type="RefSeq" id="WP_326836069.1">
    <property type="nucleotide sequence ID" value="NZ_CP142149.1"/>
</dbReference>
<sequence length="146" mass="15682">MQSAPVQSAEFTTTVVHHRMCARFELPAWLRRLRGDRDGLSLDADGLRVRLGPFVVSTPLGNLAGAEVSGPYRAFRVFGARLSLADRGLTLGTSTRRGVCIRFHEPVPGIEPFGLVRHPGLTVTVAEPELVAETINAVAAPSSGRP</sequence>
<protein>
    <submittedName>
        <fullName evidence="1">Uncharacterized protein</fullName>
    </submittedName>
</protein>
<accession>A0ABZ1IFM5</accession>
<organism evidence="1 2">
    <name type="scientific">Amycolatopsis rhabdoformis</name>
    <dbReference type="NCBI Taxonomy" id="1448059"/>
    <lineage>
        <taxon>Bacteria</taxon>
        <taxon>Bacillati</taxon>
        <taxon>Actinomycetota</taxon>
        <taxon>Actinomycetes</taxon>
        <taxon>Pseudonocardiales</taxon>
        <taxon>Pseudonocardiaceae</taxon>
        <taxon>Amycolatopsis</taxon>
    </lineage>
</organism>
<name>A0ABZ1IFM5_9PSEU</name>
<gene>
    <name evidence="1" type="ORF">VSH64_14290</name>
</gene>
<evidence type="ECO:0000313" key="2">
    <source>
        <dbReference type="Proteomes" id="UP001330812"/>
    </source>
</evidence>
<reference evidence="1 2" key="1">
    <citation type="journal article" date="2015" name="Int. J. Syst. Evol. Microbiol.">
        <title>Amycolatopsis rhabdoformis sp. nov., an actinomycete isolated from a tropical forest soil.</title>
        <authorList>
            <person name="Souza W.R."/>
            <person name="Silva R.E."/>
            <person name="Goodfellow M."/>
            <person name="Busarakam K."/>
            <person name="Figueiro F.S."/>
            <person name="Ferreira D."/>
            <person name="Rodrigues-Filho E."/>
            <person name="Moraes L.A.B."/>
            <person name="Zucchi T.D."/>
        </authorList>
    </citation>
    <scope>NUCLEOTIDE SEQUENCE [LARGE SCALE GENOMIC DNA]</scope>
    <source>
        <strain evidence="1 2">NCIMB 14900</strain>
    </source>
</reference>
<evidence type="ECO:0000313" key="1">
    <source>
        <dbReference type="EMBL" id="WSE33270.1"/>
    </source>
</evidence>
<proteinExistence type="predicted"/>
<dbReference type="Proteomes" id="UP001330812">
    <property type="component" value="Chromosome"/>
</dbReference>
<keyword evidence="2" id="KW-1185">Reference proteome</keyword>